<keyword evidence="3 7" id="KW-0813">Transport</keyword>
<dbReference type="InterPro" id="IPR026030">
    <property type="entry name" value="Pur-cyt_permease_Fcy2/21/22"/>
</dbReference>
<evidence type="ECO:0000256" key="5">
    <source>
        <dbReference type="ARBA" id="ARBA00022989"/>
    </source>
</evidence>
<evidence type="ECO:0008006" key="11">
    <source>
        <dbReference type="Google" id="ProtNLM"/>
    </source>
</evidence>
<feature type="transmembrane region" description="Helical" evidence="8">
    <location>
        <begin position="326"/>
        <end position="346"/>
    </location>
</feature>
<reference evidence="9 10" key="1">
    <citation type="submission" date="2020-04" db="EMBL/GenBank/DDBJ databases">
        <title>MicrobeNet Type strains.</title>
        <authorList>
            <person name="Nicholson A.C."/>
        </authorList>
    </citation>
    <scope>NUCLEOTIDE SEQUENCE [LARGE SCALE GENOMIC DNA]</scope>
    <source>
        <strain evidence="9 10">CCUG 61472</strain>
    </source>
</reference>
<evidence type="ECO:0000313" key="10">
    <source>
        <dbReference type="Proteomes" id="UP000549765"/>
    </source>
</evidence>
<comment type="caution">
    <text evidence="9">The sequence shown here is derived from an EMBL/GenBank/DDBJ whole genome shotgun (WGS) entry which is preliminary data.</text>
</comment>
<feature type="transmembrane region" description="Helical" evidence="8">
    <location>
        <begin position="236"/>
        <end position="262"/>
    </location>
</feature>
<keyword evidence="4 8" id="KW-0812">Transmembrane</keyword>
<dbReference type="GO" id="GO:0022857">
    <property type="term" value="F:transmembrane transporter activity"/>
    <property type="evidence" value="ECO:0007669"/>
    <property type="project" value="InterPro"/>
</dbReference>
<dbReference type="PIRSF" id="PIRSF002744">
    <property type="entry name" value="Pur-cyt_permease"/>
    <property type="match status" value="1"/>
</dbReference>
<gene>
    <name evidence="9" type="ORF">HF964_02545</name>
</gene>
<feature type="transmembrane region" description="Helical" evidence="8">
    <location>
        <begin position="133"/>
        <end position="151"/>
    </location>
</feature>
<proteinExistence type="inferred from homology"/>
<evidence type="ECO:0000256" key="6">
    <source>
        <dbReference type="ARBA" id="ARBA00023136"/>
    </source>
</evidence>
<evidence type="ECO:0000256" key="4">
    <source>
        <dbReference type="ARBA" id="ARBA00022692"/>
    </source>
</evidence>
<feature type="transmembrane region" description="Helical" evidence="8">
    <location>
        <begin position="395"/>
        <end position="412"/>
    </location>
</feature>
<dbReference type="PANTHER" id="PTHR31806">
    <property type="entry name" value="PURINE-CYTOSINE PERMEASE FCY2-RELATED"/>
    <property type="match status" value="1"/>
</dbReference>
<feature type="transmembrane region" description="Helical" evidence="8">
    <location>
        <begin position="432"/>
        <end position="450"/>
    </location>
</feature>
<dbReference type="Proteomes" id="UP000549765">
    <property type="component" value="Unassembled WGS sequence"/>
</dbReference>
<keyword evidence="6 7" id="KW-0472">Membrane</keyword>
<keyword evidence="5 8" id="KW-1133">Transmembrane helix</keyword>
<sequence length="454" mass="49929">MNKKSLNISPADTKQRTEVPEDLAYRILMAKLGMIGIVIGVLIGSYQLSFTQALLAAVVSAFGFIIPAWIVTLGQKTGLSTLIMSQATLGRYGNRVAKILAWINAFGWTILQVIISCWLLLTIITQGQVTKNTWALATSGIITLTLIGLLIWRGKRWNHDIRVWLHGLFVILSLVVAGFGFSNINWQAISNVPTANWFTNWVPAVMLATVATSLISTMAAGNWGNRIKKGHYQNSTLVAALIGGGLPSYLLIVVGLLLSYGIPSLANKRLPFVEIYQILPGWLNNIYFGVAVIILALHAMQSFKNANRLVAPLITQLKISSGQVQIGQFLAIALCTSVLVTSPVNFFEQLHVWLSTIGIILFGWFGTFTADYLLRHRQGFDSDEIAMTSQQYYHWEGILAWLLAVLVGMLTTNNALWQGPWAHGLFMNDGNGVLLAGVIGFGMIFVFKIIPLKQ</sequence>
<feature type="transmembrane region" description="Helical" evidence="8">
    <location>
        <begin position="282"/>
        <end position="300"/>
    </location>
</feature>
<organism evidence="9 10">
    <name type="scientific">Periweissella fabalis</name>
    <dbReference type="NCBI Taxonomy" id="1070421"/>
    <lineage>
        <taxon>Bacteria</taxon>
        <taxon>Bacillati</taxon>
        <taxon>Bacillota</taxon>
        <taxon>Bacilli</taxon>
        <taxon>Lactobacillales</taxon>
        <taxon>Lactobacillaceae</taxon>
        <taxon>Periweissella</taxon>
    </lineage>
</organism>
<keyword evidence="10" id="KW-1185">Reference proteome</keyword>
<evidence type="ECO:0000256" key="3">
    <source>
        <dbReference type="ARBA" id="ARBA00022448"/>
    </source>
</evidence>
<evidence type="ECO:0000256" key="7">
    <source>
        <dbReference type="PIRNR" id="PIRNR002744"/>
    </source>
</evidence>
<dbReference type="Pfam" id="PF02133">
    <property type="entry name" value="Transp_cyt_pur"/>
    <property type="match status" value="1"/>
</dbReference>
<feature type="transmembrane region" description="Helical" evidence="8">
    <location>
        <begin position="352"/>
        <end position="374"/>
    </location>
</feature>
<dbReference type="Gene3D" id="1.10.4160.10">
    <property type="entry name" value="Hydantoin permease"/>
    <property type="match status" value="1"/>
</dbReference>
<dbReference type="EMBL" id="JAAXPN010000001">
    <property type="protein sequence ID" value="NKZ23688.1"/>
    <property type="molecule type" value="Genomic_DNA"/>
</dbReference>
<feature type="transmembrane region" description="Helical" evidence="8">
    <location>
        <begin position="99"/>
        <end position="121"/>
    </location>
</feature>
<comment type="similarity">
    <text evidence="2 7">Belongs to the purine-cytosine permease (2.A.39) family.</text>
</comment>
<dbReference type="PANTHER" id="PTHR31806:SF1">
    <property type="entry name" value="PURINE-CYTOSINE PERMEASE FCY2-RELATED"/>
    <property type="match status" value="1"/>
</dbReference>
<evidence type="ECO:0000256" key="1">
    <source>
        <dbReference type="ARBA" id="ARBA00004141"/>
    </source>
</evidence>
<feature type="transmembrane region" description="Helical" evidence="8">
    <location>
        <begin position="201"/>
        <end position="224"/>
    </location>
</feature>
<accession>A0A7X6S2M6</accession>
<evidence type="ECO:0000256" key="2">
    <source>
        <dbReference type="ARBA" id="ARBA00008974"/>
    </source>
</evidence>
<dbReference type="RefSeq" id="WP_168721473.1">
    <property type="nucleotide sequence ID" value="NZ_JAAXPN010000001.1"/>
</dbReference>
<feature type="transmembrane region" description="Helical" evidence="8">
    <location>
        <begin position="163"/>
        <end position="181"/>
    </location>
</feature>
<comment type="subcellular location">
    <subcellularLocation>
        <location evidence="1">Membrane</location>
        <topology evidence="1">Multi-pass membrane protein</topology>
    </subcellularLocation>
</comment>
<name>A0A7X6S2M6_9LACO</name>
<evidence type="ECO:0000313" key="9">
    <source>
        <dbReference type="EMBL" id="NKZ23688.1"/>
    </source>
</evidence>
<protein>
    <recommendedName>
        <fullName evidence="11">Allantoin permease</fullName>
    </recommendedName>
</protein>
<dbReference type="InterPro" id="IPR001248">
    <property type="entry name" value="Pur-cyt_permease"/>
</dbReference>
<evidence type="ECO:0000256" key="8">
    <source>
        <dbReference type="SAM" id="Phobius"/>
    </source>
</evidence>
<feature type="transmembrane region" description="Helical" evidence="8">
    <location>
        <begin position="53"/>
        <end position="74"/>
    </location>
</feature>
<dbReference type="GO" id="GO:0005886">
    <property type="term" value="C:plasma membrane"/>
    <property type="evidence" value="ECO:0007669"/>
    <property type="project" value="TreeGrafter"/>
</dbReference>
<feature type="transmembrane region" description="Helical" evidence="8">
    <location>
        <begin position="23"/>
        <end position="47"/>
    </location>
</feature>
<dbReference type="AlphaFoldDB" id="A0A7X6S2M6"/>